<dbReference type="PANTHER" id="PTHR33132">
    <property type="entry name" value="OSJNBB0118P14.9 PROTEIN"/>
    <property type="match status" value="1"/>
</dbReference>
<dbReference type="AlphaFoldDB" id="A0AAV8SLS6"/>
<feature type="compositionally biased region" description="Polar residues" evidence="1">
    <location>
        <begin position="7"/>
        <end position="31"/>
    </location>
</feature>
<name>A0AAV8SLS6_9ROSI</name>
<gene>
    <name evidence="2" type="ORF">K2173_017715</name>
</gene>
<evidence type="ECO:0000313" key="2">
    <source>
        <dbReference type="EMBL" id="KAJ8753148.1"/>
    </source>
</evidence>
<keyword evidence="3" id="KW-1185">Reference proteome</keyword>
<dbReference type="EMBL" id="JAIWQS010000010">
    <property type="protein sequence ID" value="KAJ8753148.1"/>
    <property type="molecule type" value="Genomic_DNA"/>
</dbReference>
<reference evidence="2 3" key="1">
    <citation type="submission" date="2021-09" db="EMBL/GenBank/DDBJ databases">
        <title>Genomic insights and catalytic innovation underlie evolution of tropane alkaloids biosynthesis.</title>
        <authorList>
            <person name="Wang Y.-J."/>
            <person name="Tian T."/>
            <person name="Huang J.-P."/>
            <person name="Huang S.-X."/>
        </authorList>
    </citation>
    <scope>NUCLEOTIDE SEQUENCE [LARGE SCALE GENOMIC DNA]</scope>
    <source>
        <strain evidence="2">KIB-2018</strain>
        <tissue evidence="2">Leaf</tissue>
    </source>
</reference>
<comment type="caution">
    <text evidence="2">The sequence shown here is derived from an EMBL/GenBank/DDBJ whole genome shotgun (WGS) entry which is preliminary data.</text>
</comment>
<organism evidence="2 3">
    <name type="scientific">Erythroxylum novogranatense</name>
    <dbReference type="NCBI Taxonomy" id="1862640"/>
    <lineage>
        <taxon>Eukaryota</taxon>
        <taxon>Viridiplantae</taxon>
        <taxon>Streptophyta</taxon>
        <taxon>Embryophyta</taxon>
        <taxon>Tracheophyta</taxon>
        <taxon>Spermatophyta</taxon>
        <taxon>Magnoliopsida</taxon>
        <taxon>eudicotyledons</taxon>
        <taxon>Gunneridae</taxon>
        <taxon>Pentapetalae</taxon>
        <taxon>rosids</taxon>
        <taxon>fabids</taxon>
        <taxon>Malpighiales</taxon>
        <taxon>Erythroxylaceae</taxon>
        <taxon>Erythroxylum</taxon>
    </lineage>
</organism>
<feature type="region of interest" description="Disordered" evidence="1">
    <location>
        <begin position="1"/>
        <end position="31"/>
    </location>
</feature>
<proteinExistence type="predicted"/>
<evidence type="ECO:0000256" key="1">
    <source>
        <dbReference type="SAM" id="MobiDB-lite"/>
    </source>
</evidence>
<protein>
    <submittedName>
        <fullName evidence="2">Uncharacterized protein</fullName>
    </submittedName>
</protein>
<accession>A0AAV8SLS6</accession>
<sequence>MPMASRNPLSNSNSNAQHQARTCLCSPTTHPGSFRCSLHRNLRRFPGRFKVHLPSSKRERVALEKVNSFRAILLQIIKPSSHDLSRRRNFQPRPSRFCLMEGNRDGVVVS</sequence>
<dbReference type="Proteomes" id="UP001159364">
    <property type="component" value="Linkage Group LG10"/>
</dbReference>
<evidence type="ECO:0000313" key="3">
    <source>
        <dbReference type="Proteomes" id="UP001159364"/>
    </source>
</evidence>
<dbReference type="PANTHER" id="PTHR33132:SF142">
    <property type="entry name" value="SERINE-RICH PROTEIN-LIKE PROTEIN"/>
    <property type="match status" value="1"/>
</dbReference>